<comment type="caution">
    <text evidence="2">The sequence shown here is derived from an EMBL/GenBank/DDBJ whole genome shotgun (WGS) entry which is preliminary data.</text>
</comment>
<dbReference type="AlphaFoldDB" id="A0A9W6T2R0"/>
<organism evidence="2 3">
    <name type="scientific">Candida boidinii</name>
    <name type="common">Yeast</name>
    <dbReference type="NCBI Taxonomy" id="5477"/>
    <lineage>
        <taxon>Eukaryota</taxon>
        <taxon>Fungi</taxon>
        <taxon>Dikarya</taxon>
        <taxon>Ascomycota</taxon>
        <taxon>Saccharomycotina</taxon>
        <taxon>Pichiomycetes</taxon>
        <taxon>Pichiales</taxon>
        <taxon>Pichiaceae</taxon>
        <taxon>Ogataea</taxon>
        <taxon>Ogataea/Candida clade</taxon>
    </lineage>
</organism>
<dbReference type="Pfam" id="PF00168">
    <property type="entry name" value="C2"/>
    <property type="match status" value="1"/>
</dbReference>
<dbReference type="EMBL" id="BSXN01001289">
    <property type="protein sequence ID" value="GME72480.1"/>
    <property type="molecule type" value="Genomic_DNA"/>
</dbReference>
<dbReference type="CDD" id="cd00030">
    <property type="entry name" value="C2"/>
    <property type="match status" value="1"/>
</dbReference>
<dbReference type="InterPro" id="IPR000008">
    <property type="entry name" value="C2_dom"/>
</dbReference>
<name>A0A9W6T2R0_CANBO</name>
<accession>A0A9W6T2R0</accession>
<feature type="domain" description="C2" evidence="1">
    <location>
        <begin position="1"/>
        <end position="112"/>
    </location>
</feature>
<reference evidence="2" key="1">
    <citation type="submission" date="2023-04" db="EMBL/GenBank/DDBJ databases">
        <title>Candida boidinii NBRC 10035.</title>
        <authorList>
            <person name="Ichikawa N."/>
            <person name="Sato H."/>
            <person name="Tonouchi N."/>
        </authorList>
    </citation>
    <scope>NUCLEOTIDE SEQUENCE</scope>
    <source>
        <strain evidence="2">NBRC 10035</strain>
    </source>
</reference>
<sequence>MGLKKHRHKGLQLNIEIAEAKDLISNEDNENERVKLNPRVACTIFPKSRASSRKVKNSVNPQFNETVKLNLLTPKLNKYVKCNDYSILYLKVYDISSFKKFRLIRRKNYLVN</sequence>
<protein>
    <submittedName>
        <fullName evidence="2">Unnamed protein product</fullName>
    </submittedName>
</protein>
<keyword evidence="3" id="KW-1185">Reference proteome</keyword>
<dbReference type="SUPFAM" id="SSF49562">
    <property type="entry name" value="C2 domain (Calcium/lipid-binding domain, CaLB)"/>
    <property type="match status" value="1"/>
</dbReference>
<evidence type="ECO:0000313" key="3">
    <source>
        <dbReference type="Proteomes" id="UP001165120"/>
    </source>
</evidence>
<dbReference type="Gene3D" id="2.60.40.150">
    <property type="entry name" value="C2 domain"/>
    <property type="match status" value="1"/>
</dbReference>
<proteinExistence type="predicted"/>
<evidence type="ECO:0000259" key="1">
    <source>
        <dbReference type="PROSITE" id="PS50004"/>
    </source>
</evidence>
<dbReference type="InterPro" id="IPR035892">
    <property type="entry name" value="C2_domain_sf"/>
</dbReference>
<dbReference type="PROSITE" id="PS50004">
    <property type="entry name" value="C2"/>
    <property type="match status" value="1"/>
</dbReference>
<evidence type="ECO:0000313" key="2">
    <source>
        <dbReference type="EMBL" id="GME72480.1"/>
    </source>
</evidence>
<dbReference type="Proteomes" id="UP001165120">
    <property type="component" value="Unassembled WGS sequence"/>
</dbReference>
<gene>
    <name evidence="2" type="ORF">Cboi02_000362400</name>
</gene>